<feature type="region of interest" description="Disordered" evidence="5">
    <location>
        <begin position="374"/>
        <end position="399"/>
    </location>
</feature>
<keyword evidence="3" id="KW-0371">Homeobox</keyword>
<evidence type="ECO:0000256" key="2">
    <source>
        <dbReference type="ARBA" id="ARBA00023125"/>
    </source>
</evidence>
<keyword evidence="4" id="KW-0539">Nucleus</keyword>
<dbReference type="AlphaFoldDB" id="A0A9P5JTS6"/>
<feature type="domain" description="KN homeodomain" evidence="6">
    <location>
        <begin position="138"/>
        <end position="175"/>
    </location>
</feature>
<evidence type="ECO:0000256" key="4">
    <source>
        <dbReference type="ARBA" id="ARBA00023242"/>
    </source>
</evidence>
<keyword evidence="2" id="KW-0238">DNA-binding</keyword>
<dbReference type="Pfam" id="PF05920">
    <property type="entry name" value="Homeobox_KN"/>
    <property type="match status" value="1"/>
</dbReference>
<name>A0A9P5JTS6_9AGAM</name>
<proteinExistence type="inferred from homology"/>
<dbReference type="InterPro" id="IPR009057">
    <property type="entry name" value="Homeodomain-like_sf"/>
</dbReference>
<evidence type="ECO:0000313" key="7">
    <source>
        <dbReference type="EMBL" id="KAF8460973.1"/>
    </source>
</evidence>
<dbReference type="OrthoDB" id="250329at2759"/>
<organism evidence="7 8">
    <name type="scientific">Russula ochroleuca</name>
    <dbReference type="NCBI Taxonomy" id="152965"/>
    <lineage>
        <taxon>Eukaryota</taxon>
        <taxon>Fungi</taxon>
        <taxon>Dikarya</taxon>
        <taxon>Basidiomycota</taxon>
        <taxon>Agaricomycotina</taxon>
        <taxon>Agaricomycetes</taxon>
        <taxon>Russulales</taxon>
        <taxon>Russulaceae</taxon>
        <taxon>Russula</taxon>
    </lineage>
</organism>
<evidence type="ECO:0000259" key="6">
    <source>
        <dbReference type="Pfam" id="PF05920"/>
    </source>
</evidence>
<feature type="compositionally biased region" description="Acidic residues" evidence="5">
    <location>
        <begin position="289"/>
        <end position="299"/>
    </location>
</feature>
<dbReference type="InterPro" id="IPR008422">
    <property type="entry name" value="KN_HD"/>
</dbReference>
<evidence type="ECO:0000313" key="8">
    <source>
        <dbReference type="Proteomes" id="UP000759537"/>
    </source>
</evidence>
<accession>A0A9P5JTS6</accession>
<evidence type="ECO:0000256" key="5">
    <source>
        <dbReference type="SAM" id="MobiDB-lite"/>
    </source>
</evidence>
<protein>
    <recommendedName>
        <fullName evidence="6">KN homeodomain domain-containing protein</fullName>
    </recommendedName>
</protein>
<comment type="similarity">
    <text evidence="1">Belongs to the TALE/M-ATYP homeobox family.</text>
</comment>
<reference evidence="7" key="2">
    <citation type="journal article" date="2020" name="Nat. Commun.">
        <title>Large-scale genome sequencing of mycorrhizal fungi provides insights into the early evolution of symbiotic traits.</title>
        <authorList>
            <person name="Miyauchi S."/>
            <person name="Kiss E."/>
            <person name="Kuo A."/>
            <person name="Drula E."/>
            <person name="Kohler A."/>
            <person name="Sanchez-Garcia M."/>
            <person name="Morin E."/>
            <person name="Andreopoulos B."/>
            <person name="Barry K.W."/>
            <person name="Bonito G."/>
            <person name="Buee M."/>
            <person name="Carver A."/>
            <person name="Chen C."/>
            <person name="Cichocki N."/>
            <person name="Clum A."/>
            <person name="Culley D."/>
            <person name="Crous P.W."/>
            <person name="Fauchery L."/>
            <person name="Girlanda M."/>
            <person name="Hayes R.D."/>
            <person name="Keri Z."/>
            <person name="LaButti K."/>
            <person name="Lipzen A."/>
            <person name="Lombard V."/>
            <person name="Magnuson J."/>
            <person name="Maillard F."/>
            <person name="Murat C."/>
            <person name="Nolan M."/>
            <person name="Ohm R.A."/>
            <person name="Pangilinan J."/>
            <person name="Pereira M.F."/>
            <person name="Perotto S."/>
            <person name="Peter M."/>
            <person name="Pfister S."/>
            <person name="Riley R."/>
            <person name="Sitrit Y."/>
            <person name="Stielow J.B."/>
            <person name="Szollosi G."/>
            <person name="Zifcakova L."/>
            <person name="Stursova M."/>
            <person name="Spatafora J.W."/>
            <person name="Tedersoo L."/>
            <person name="Vaario L.M."/>
            <person name="Yamada A."/>
            <person name="Yan M."/>
            <person name="Wang P."/>
            <person name="Xu J."/>
            <person name="Bruns T."/>
            <person name="Baldrian P."/>
            <person name="Vilgalys R."/>
            <person name="Dunand C."/>
            <person name="Henrissat B."/>
            <person name="Grigoriev I.V."/>
            <person name="Hibbett D."/>
            <person name="Nagy L.G."/>
            <person name="Martin F.M."/>
        </authorList>
    </citation>
    <scope>NUCLEOTIDE SEQUENCE</scope>
    <source>
        <strain evidence="7">Prilba</strain>
    </source>
</reference>
<dbReference type="EMBL" id="WHVB01000143">
    <property type="protein sequence ID" value="KAF8460973.1"/>
    <property type="molecule type" value="Genomic_DNA"/>
</dbReference>
<feature type="region of interest" description="Disordered" evidence="5">
    <location>
        <begin position="257"/>
        <end position="307"/>
    </location>
</feature>
<dbReference type="SUPFAM" id="SSF46689">
    <property type="entry name" value="Homeodomain-like"/>
    <property type="match status" value="1"/>
</dbReference>
<reference evidence="7" key="1">
    <citation type="submission" date="2019-10" db="EMBL/GenBank/DDBJ databases">
        <authorList>
            <consortium name="DOE Joint Genome Institute"/>
            <person name="Kuo A."/>
            <person name="Miyauchi S."/>
            <person name="Kiss E."/>
            <person name="Drula E."/>
            <person name="Kohler A."/>
            <person name="Sanchez-Garcia M."/>
            <person name="Andreopoulos B."/>
            <person name="Barry K.W."/>
            <person name="Bonito G."/>
            <person name="Buee M."/>
            <person name="Carver A."/>
            <person name="Chen C."/>
            <person name="Cichocki N."/>
            <person name="Clum A."/>
            <person name="Culley D."/>
            <person name="Crous P.W."/>
            <person name="Fauchery L."/>
            <person name="Girlanda M."/>
            <person name="Hayes R."/>
            <person name="Keri Z."/>
            <person name="LaButti K."/>
            <person name="Lipzen A."/>
            <person name="Lombard V."/>
            <person name="Magnuson J."/>
            <person name="Maillard F."/>
            <person name="Morin E."/>
            <person name="Murat C."/>
            <person name="Nolan M."/>
            <person name="Ohm R."/>
            <person name="Pangilinan J."/>
            <person name="Pereira M."/>
            <person name="Perotto S."/>
            <person name="Peter M."/>
            <person name="Riley R."/>
            <person name="Sitrit Y."/>
            <person name="Stielow B."/>
            <person name="Szollosi G."/>
            <person name="Zifcakova L."/>
            <person name="Stursova M."/>
            <person name="Spatafora J.W."/>
            <person name="Tedersoo L."/>
            <person name="Vaario L.-M."/>
            <person name="Yamada A."/>
            <person name="Yan M."/>
            <person name="Wang P."/>
            <person name="Xu J."/>
            <person name="Bruns T."/>
            <person name="Baldrian P."/>
            <person name="Vilgalys R."/>
            <person name="Henrissat B."/>
            <person name="Grigoriev I.V."/>
            <person name="Hibbett D."/>
            <person name="Nagy L.G."/>
            <person name="Martin F.M."/>
        </authorList>
    </citation>
    <scope>NUCLEOTIDE SEQUENCE</scope>
    <source>
        <strain evidence="7">Prilba</strain>
    </source>
</reference>
<evidence type="ECO:0000256" key="1">
    <source>
        <dbReference type="ARBA" id="ARBA00005800"/>
    </source>
</evidence>
<dbReference type="Proteomes" id="UP000759537">
    <property type="component" value="Unassembled WGS sequence"/>
</dbReference>
<comment type="caution">
    <text evidence="7">The sequence shown here is derived from an EMBL/GenBank/DDBJ whole genome shotgun (WGS) entry which is preliminary data.</text>
</comment>
<sequence length="420" mass="45885">MNPNLRERLIRVEQHFLLAVVSNDEESLVGFSQEWSQLARDIESTKAAGRLDDNTAHLLSKVSQAIENMIVCMLESGSILQESLTRSIGDLIQDTASSDPSTASLHSQAIAPCRLLFSNLPSSILGQQKLLDLYAYCWLMQNIHDPYPNSMQTRIIGDISGTSAAQVELWFQEVRDSIGWSKLSRDFFASSVNASVAAARRVYLERDKNISFDIVFAFTAVKTSAETLFSEYSPLQGKDVDMGLVGTMAVGQDHYMGSSPGEHIIDPDSIPVLPQVDLPAPPDPLSDFSDSDESEEEDTTPPPSVAGCKRLLSEDGFTSQAADLGRPQKRPRTWFINWTPSSELECPPPLPSTLGVSSEQTTWMLAMPVSPFPSLHPLSPTPPESSPNAPPSVQDTPEGAAFTMRFTGALQTATLPLYPL</sequence>
<feature type="compositionally biased region" description="Pro residues" evidence="5">
    <location>
        <begin position="379"/>
        <end position="390"/>
    </location>
</feature>
<evidence type="ECO:0000256" key="3">
    <source>
        <dbReference type="ARBA" id="ARBA00023155"/>
    </source>
</evidence>
<dbReference type="GO" id="GO:0006355">
    <property type="term" value="P:regulation of DNA-templated transcription"/>
    <property type="evidence" value="ECO:0007669"/>
    <property type="project" value="InterPro"/>
</dbReference>
<dbReference type="GO" id="GO:0003677">
    <property type="term" value="F:DNA binding"/>
    <property type="evidence" value="ECO:0007669"/>
    <property type="project" value="UniProtKB-KW"/>
</dbReference>
<keyword evidence="8" id="KW-1185">Reference proteome</keyword>
<gene>
    <name evidence="7" type="ORF">DFH94DRAFT_687116</name>
</gene>